<sequence>MSSAPPRIEDTEHPSERPRVDEGVPPENKDAVRITILKDENKALTDEVGRLKQALEEAQNAASAANEAKDALKAENDELKKAQEQAREEARRDEKRREDLAREDQERQEMREEMESLRVAVAEATNDETRQKNALKLVQKHNYEIRIPATSHTQVMENFKPLVASGEEEHINNLLDFIFFGEPGTWYCFLEICEQGTKELTWLNSYDVQKECPTHGEKCKVMMCKSQATPPYQMIFQRFKPSVSSTR</sequence>
<dbReference type="Proteomes" id="UP000547976">
    <property type="component" value="Unassembled WGS sequence"/>
</dbReference>
<feature type="compositionally biased region" description="Basic and acidic residues" evidence="1">
    <location>
        <begin position="67"/>
        <end position="114"/>
    </location>
</feature>
<reference evidence="2 3" key="1">
    <citation type="submission" date="2020-05" db="EMBL/GenBank/DDBJ databases">
        <title>Identification and distribution of gene clusters putatively required for synthesis of sphingolipid metabolism inhibitors in phylogenetically diverse species of the filamentous fungus Fusarium.</title>
        <authorList>
            <person name="Kim H.-S."/>
            <person name="Busman M."/>
            <person name="Brown D.W."/>
            <person name="Divon H."/>
            <person name="Uhlig S."/>
            <person name="Proctor R.H."/>
        </authorList>
    </citation>
    <scope>NUCLEOTIDE SEQUENCE [LARGE SCALE GENOMIC DNA]</scope>
    <source>
        <strain evidence="2 3">NRRL 66333</strain>
    </source>
</reference>
<feature type="region of interest" description="Disordered" evidence="1">
    <location>
        <begin position="56"/>
        <end position="114"/>
    </location>
</feature>
<feature type="compositionally biased region" description="Low complexity" evidence="1">
    <location>
        <begin position="56"/>
        <end position="66"/>
    </location>
</feature>
<dbReference type="AlphaFoldDB" id="A0A8H5PZG8"/>
<evidence type="ECO:0000256" key="1">
    <source>
        <dbReference type="SAM" id="MobiDB-lite"/>
    </source>
</evidence>
<dbReference type="EMBL" id="JAAOAV010000060">
    <property type="protein sequence ID" value="KAF5606535.1"/>
    <property type="molecule type" value="Genomic_DNA"/>
</dbReference>
<feature type="compositionally biased region" description="Basic and acidic residues" evidence="1">
    <location>
        <begin position="7"/>
        <end position="32"/>
    </location>
</feature>
<dbReference type="OrthoDB" id="5104005at2759"/>
<keyword evidence="3" id="KW-1185">Reference proteome</keyword>
<proteinExistence type="predicted"/>
<feature type="region of interest" description="Disordered" evidence="1">
    <location>
        <begin position="1"/>
        <end position="32"/>
    </location>
</feature>
<protein>
    <submittedName>
        <fullName evidence="2">Uncharacterized protein</fullName>
    </submittedName>
</protein>
<gene>
    <name evidence="2" type="ORF">FSUBG_5932</name>
</gene>
<evidence type="ECO:0000313" key="2">
    <source>
        <dbReference type="EMBL" id="KAF5606535.1"/>
    </source>
</evidence>
<evidence type="ECO:0000313" key="3">
    <source>
        <dbReference type="Proteomes" id="UP000547976"/>
    </source>
</evidence>
<accession>A0A8H5PZG8</accession>
<name>A0A8H5PZG8_GIBSU</name>
<comment type="caution">
    <text evidence="2">The sequence shown here is derived from an EMBL/GenBank/DDBJ whole genome shotgun (WGS) entry which is preliminary data.</text>
</comment>
<dbReference type="RefSeq" id="XP_036538505.1">
    <property type="nucleotide sequence ID" value="XM_036684082.1"/>
</dbReference>
<organism evidence="2 3">
    <name type="scientific">Gibberella subglutinans</name>
    <name type="common">Fusarium subglutinans</name>
    <dbReference type="NCBI Taxonomy" id="42677"/>
    <lineage>
        <taxon>Eukaryota</taxon>
        <taxon>Fungi</taxon>
        <taxon>Dikarya</taxon>
        <taxon>Ascomycota</taxon>
        <taxon>Pezizomycotina</taxon>
        <taxon>Sordariomycetes</taxon>
        <taxon>Hypocreomycetidae</taxon>
        <taxon>Hypocreales</taxon>
        <taxon>Nectriaceae</taxon>
        <taxon>Fusarium</taxon>
        <taxon>Fusarium fujikuroi species complex</taxon>
    </lineage>
</organism>
<dbReference type="GeneID" id="59318800"/>